<dbReference type="SMART" id="SM00062">
    <property type="entry name" value="PBPb"/>
    <property type="match status" value="1"/>
</dbReference>
<organism evidence="3 4">
    <name type="scientific">Ancylobacter vacuolatus</name>
    <dbReference type="NCBI Taxonomy" id="223389"/>
    <lineage>
        <taxon>Bacteria</taxon>
        <taxon>Pseudomonadati</taxon>
        <taxon>Pseudomonadota</taxon>
        <taxon>Alphaproteobacteria</taxon>
        <taxon>Hyphomicrobiales</taxon>
        <taxon>Xanthobacteraceae</taxon>
        <taxon>Ancylobacter</taxon>
    </lineage>
</organism>
<dbReference type="SUPFAM" id="SSF53850">
    <property type="entry name" value="Periplasmic binding protein-like II"/>
    <property type="match status" value="1"/>
</dbReference>
<keyword evidence="4" id="KW-1185">Reference proteome</keyword>
<evidence type="ECO:0000259" key="2">
    <source>
        <dbReference type="SMART" id="SM00062"/>
    </source>
</evidence>
<dbReference type="EMBL" id="JAUSUH010000001">
    <property type="protein sequence ID" value="MDQ0345821.1"/>
    <property type="molecule type" value="Genomic_DNA"/>
</dbReference>
<reference evidence="3 4" key="1">
    <citation type="submission" date="2023-07" db="EMBL/GenBank/DDBJ databases">
        <title>Genomic Encyclopedia of Type Strains, Phase IV (KMG-IV): sequencing the most valuable type-strain genomes for metagenomic binning, comparative biology and taxonomic classification.</title>
        <authorList>
            <person name="Goeker M."/>
        </authorList>
    </citation>
    <scope>NUCLEOTIDE SEQUENCE [LARGE SCALE GENOMIC DNA]</scope>
    <source>
        <strain evidence="3 4">DSM 1277</strain>
    </source>
</reference>
<feature type="domain" description="Solute-binding protein family 3/N-terminal" evidence="2">
    <location>
        <begin position="55"/>
        <end position="278"/>
    </location>
</feature>
<protein>
    <submittedName>
        <fullName evidence="3">Polar amino acid transport system substrate-binding protein</fullName>
    </submittedName>
</protein>
<dbReference type="PANTHER" id="PTHR35936">
    <property type="entry name" value="MEMBRANE-BOUND LYTIC MUREIN TRANSGLYCOSYLASE F"/>
    <property type="match status" value="1"/>
</dbReference>
<dbReference type="RefSeq" id="WP_307056731.1">
    <property type="nucleotide sequence ID" value="NZ_JAUSUH010000001.1"/>
</dbReference>
<name>A0ABU0DBW0_9HYPH</name>
<evidence type="ECO:0000256" key="1">
    <source>
        <dbReference type="ARBA" id="ARBA00022729"/>
    </source>
</evidence>
<accession>A0ABU0DBW0</accession>
<proteinExistence type="predicted"/>
<dbReference type="Pfam" id="PF00497">
    <property type="entry name" value="SBP_bac_3"/>
    <property type="match status" value="1"/>
</dbReference>
<evidence type="ECO:0000313" key="3">
    <source>
        <dbReference type="EMBL" id="MDQ0345821.1"/>
    </source>
</evidence>
<sequence>MITASSIRPSPAAGLSFRSFVLLFVAAIVLALSTFQSAFAADPNLVLDRIRKSGELRVPVMIGEEPGYIRDRNTGQWSGFYVDWANDIATLLNVKVVPVETTWGNLAADFQANKIDIAFGLNPNPKRGLVVDYLSVPLFTDAWAIVTKPGFAKKTWAELNDPSVRIVVQKGGTMQVVAEALTPKANIIVVEDRPLGIMELQANRADAMILAVFDAIDVSKAISGQIVLPSPMLLNPATIGMRREEGNEGYENWLTNWVNQQRALGLAQGKLRKAFEARGIDLSVLPPEFNF</sequence>
<dbReference type="InterPro" id="IPR001638">
    <property type="entry name" value="Solute-binding_3/MltF_N"/>
</dbReference>
<dbReference type="Gene3D" id="3.40.190.10">
    <property type="entry name" value="Periplasmic binding protein-like II"/>
    <property type="match status" value="2"/>
</dbReference>
<gene>
    <name evidence="3" type="ORF">J2S76_000222</name>
</gene>
<comment type="caution">
    <text evidence="3">The sequence shown here is derived from an EMBL/GenBank/DDBJ whole genome shotgun (WGS) entry which is preliminary data.</text>
</comment>
<dbReference type="PANTHER" id="PTHR35936:SF17">
    <property type="entry name" value="ARGININE-BINDING EXTRACELLULAR PROTEIN ARTP"/>
    <property type="match status" value="1"/>
</dbReference>
<keyword evidence="1" id="KW-0732">Signal</keyword>
<dbReference type="Proteomes" id="UP001238467">
    <property type="component" value="Unassembled WGS sequence"/>
</dbReference>
<evidence type="ECO:0000313" key="4">
    <source>
        <dbReference type="Proteomes" id="UP001238467"/>
    </source>
</evidence>